<dbReference type="OrthoDB" id="5190010at2"/>
<evidence type="ECO:0008006" key="4">
    <source>
        <dbReference type="Google" id="ProtNLM"/>
    </source>
</evidence>
<dbReference type="RefSeq" id="WP_046768669.1">
    <property type="nucleotide sequence ID" value="NZ_KQ061227.1"/>
</dbReference>
<evidence type="ECO:0000313" key="2">
    <source>
        <dbReference type="EMBL" id="SDU82853.1"/>
    </source>
</evidence>
<sequence length="125" mass="13247">MGNILRIVIGLAGLAAAAWSMSRTMRLRRDGRLADAVVTESTLKHRTGGQGERSSRWVSTVAFLDEDGAERTSSLPGRFTVGQTVPIRYLPDGSERVARAGKGSFAEMFAILGATAGGIALTLLI</sequence>
<dbReference type="EMBL" id="LT629791">
    <property type="protein sequence ID" value="SDU82853.1"/>
    <property type="molecule type" value="Genomic_DNA"/>
</dbReference>
<accession>A0A1H2LPD5</accession>
<keyword evidence="1" id="KW-0812">Transmembrane</keyword>
<keyword evidence="1" id="KW-1133">Transmembrane helix</keyword>
<name>A0A1H2LPD5_9ACTN</name>
<keyword evidence="1" id="KW-0472">Membrane</keyword>
<reference evidence="3" key="1">
    <citation type="submission" date="2016-10" db="EMBL/GenBank/DDBJ databases">
        <authorList>
            <person name="Varghese N."/>
            <person name="Submissions S."/>
        </authorList>
    </citation>
    <scope>NUCLEOTIDE SEQUENCE [LARGE SCALE GENOMIC DNA]</scope>
    <source>
        <strain evidence="3">DSM 45079</strain>
    </source>
</reference>
<protein>
    <recommendedName>
        <fullName evidence="4">DUF3592 domain-containing protein</fullName>
    </recommendedName>
</protein>
<dbReference type="Proteomes" id="UP000182977">
    <property type="component" value="Chromosome I"/>
</dbReference>
<feature type="transmembrane region" description="Helical" evidence="1">
    <location>
        <begin position="105"/>
        <end position="124"/>
    </location>
</feature>
<keyword evidence="3" id="KW-1185">Reference proteome</keyword>
<organism evidence="2 3">
    <name type="scientific">Jiangella alkaliphila</name>
    <dbReference type="NCBI Taxonomy" id="419479"/>
    <lineage>
        <taxon>Bacteria</taxon>
        <taxon>Bacillati</taxon>
        <taxon>Actinomycetota</taxon>
        <taxon>Actinomycetes</taxon>
        <taxon>Jiangellales</taxon>
        <taxon>Jiangellaceae</taxon>
        <taxon>Jiangella</taxon>
    </lineage>
</organism>
<feature type="transmembrane region" description="Helical" evidence="1">
    <location>
        <begin position="6"/>
        <end position="22"/>
    </location>
</feature>
<evidence type="ECO:0000313" key="3">
    <source>
        <dbReference type="Proteomes" id="UP000182977"/>
    </source>
</evidence>
<gene>
    <name evidence="2" type="ORF">SAMN04488563_6467</name>
</gene>
<proteinExistence type="predicted"/>
<evidence type="ECO:0000256" key="1">
    <source>
        <dbReference type="SAM" id="Phobius"/>
    </source>
</evidence>
<dbReference type="AlphaFoldDB" id="A0A1H2LPD5"/>